<evidence type="ECO:0000313" key="1">
    <source>
        <dbReference type="EMBL" id="ADG13650.1"/>
    </source>
</evidence>
<name>D5VSU7_METIM</name>
<dbReference type="Proteomes" id="UP000002061">
    <property type="component" value="Chromosome"/>
</dbReference>
<reference evidence="1" key="1">
    <citation type="submission" date="2010-04" db="EMBL/GenBank/DDBJ databases">
        <title>Complete sequence of Methanocaldococcus infernus ME.</title>
        <authorList>
            <consortium name="US DOE Joint Genome Institute"/>
            <person name="Lucas S."/>
            <person name="Copeland A."/>
            <person name="Lapidus A."/>
            <person name="Cheng J.-F."/>
            <person name="Bruce D."/>
            <person name="Goodwin L."/>
            <person name="Pitluck S."/>
            <person name="Munk A.C."/>
            <person name="Detter J.C."/>
            <person name="Han C."/>
            <person name="Tapia R."/>
            <person name="Land M."/>
            <person name="Hauser L."/>
            <person name="Kyrpides N."/>
            <person name="Mikhailova N."/>
            <person name="Sieprawska-Lupa M."/>
            <person name="Whitman W.B."/>
            <person name="Woyke T."/>
        </authorList>
    </citation>
    <scope>NUCLEOTIDE SEQUENCE [LARGE SCALE GENOMIC DNA]</scope>
    <source>
        <strain evidence="1">ME</strain>
    </source>
</reference>
<dbReference type="AlphaFoldDB" id="D5VSU7"/>
<sequence>MTKRVLIAFIVLLFVSLSMCLNVGEMKKSFTVNINGTSINVELRTNIYLAKKTELINTTPEEIHKYYLTKPNIYINGTLNITPEEGGVTIIDFISKVKWLNHYYPHNIVVELERNGSYIYVDSLTKDGERIKTYVPIENMTKIINSNKTMVVSIIKGDGKAKIIKRGNRFIIEGNSLEELDKAESRFIMAMLLGK</sequence>
<keyword evidence="2" id="KW-1185">Reference proteome</keyword>
<accession>D5VSU7</accession>
<dbReference type="HOGENOM" id="CLU_1340754_0_0_2"/>
<gene>
    <name evidence="1" type="ordered locus">Metin_0992</name>
</gene>
<dbReference type="RefSeq" id="WP_013100395.1">
    <property type="nucleotide sequence ID" value="NC_014122.1"/>
</dbReference>
<dbReference type="KEGG" id="mif:Metin_0992"/>
<dbReference type="STRING" id="573063.Metin_0992"/>
<protein>
    <submittedName>
        <fullName evidence="1">Uncharacterized protein</fullName>
    </submittedName>
</protein>
<evidence type="ECO:0000313" key="2">
    <source>
        <dbReference type="Proteomes" id="UP000002061"/>
    </source>
</evidence>
<proteinExistence type="predicted"/>
<dbReference type="EMBL" id="CP002009">
    <property type="protein sequence ID" value="ADG13650.1"/>
    <property type="molecule type" value="Genomic_DNA"/>
</dbReference>
<dbReference type="GeneID" id="9132005"/>
<dbReference type="eggNOG" id="arCOG05028">
    <property type="taxonomic scope" value="Archaea"/>
</dbReference>
<organism evidence="1 2">
    <name type="scientific">Methanocaldococcus infernus (strain DSM 11812 / JCM 15783 / ME)</name>
    <dbReference type="NCBI Taxonomy" id="573063"/>
    <lineage>
        <taxon>Archaea</taxon>
        <taxon>Methanobacteriati</taxon>
        <taxon>Methanobacteriota</taxon>
        <taxon>Methanomada group</taxon>
        <taxon>Methanococci</taxon>
        <taxon>Methanococcales</taxon>
        <taxon>Methanocaldococcaceae</taxon>
        <taxon>Methanocaldococcus</taxon>
    </lineage>
</organism>